<comment type="caution">
    <text evidence="1">The sequence shown here is derived from an EMBL/GenBank/DDBJ whole genome shotgun (WGS) entry which is preliminary data.</text>
</comment>
<organism evidence="1 2">
    <name type="scientific">Cladobotryum mycophilum</name>
    <dbReference type="NCBI Taxonomy" id="491253"/>
    <lineage>
        <taxon>Eukaryota</taxon>
        <taxon>Fungi</taxon>
        <taxon>Dikarya</taxon>
        <taxon>Ascomycota</taxon>
        <taxon>Pezizomycotina</taxon>
        <taxon>Sordariomycetes</taxon>
        <taxon>Hypocreomycetidae</taxon>
        <taxon>Hypocreales</taxon>
        <taxon>Hypocreaceae</taxon>
        <taxon>Cladobotryum</taxon>
    </lineage>
</organism>
<evidence type="ECO:0000313" key="2">
    <source>
        <dbReference type="Proteomes" id="UP001338125"/>
    </source>
</evidence>
<accession>A0ABR0T1H6</accession>
<protein>
    <submittedName>
        <fullName evidence="1">Uncharacterized protein</fullName>
    </submittedName>
</protein>
<dbReference type="Proteomes" id="UP001338125">
    <property type="component" value="Unassembled WGS sequence"/>
</dbReference>
<sequence length="46" mass="5274">MLQSLRFRLPAMAMTMTMTMKEMTANNEPIANLATPRKFPPGPLHW</sequence>
<gene>
    <name evidence="1" type="ORF">PT974_00461</name>
</gene>
<keyword evidence="2" id="KW-1185">Reference proteome</keyword>
<dbReference type="EMBL" id="JAVFKD010000001">
    <property type="protein sequence ID" value="KAK5998089.1"/>
    <property type="molecule type" value="Genomic_DNA"/>
</dbReference>
<reference evidence="1 2" key="1">
    <citation type="submission" date="2024-01" db="EMBL/GenBank/DDBJ databases">
        <title>Complete genome of Cladobotryum mycophilum ATHUM6906.</title>
        <authorList>
            <person name="Christinaki A.C."/>
            <person name="Myridakis A.I."/>
            <person name="Kouvelis V.N."/>
        </authorList>
    </citation>
    <scope>NUCLEOTIDE SEQUENCE [LARGE SCALE GENOMIC DNA]</scope>
    <source>
        <strain evidence="1 2">ATHUM6906</strain>
    </source>
</reference>
<name>A0ABR0T1H6_9HYPO</name>
<evidence type="ECO:0000313" key="1">
    <source>
        <dbReference type="EMBL" id="KAK5998089.1"/>
    </source>
</evidence>
<proteinExistence type="predicted"/>